<dbReference type="RefSeq" id="WP_090398824.1">
    <property type="nucleotide sequence ID" value="NZ_FNEN01000009.1"/>
</dbReference>
<feature type="domain" description="NERD" evidence="1">
    <location>
        <begin position="37"/>
        <end position="67"/>
    </location>
</feature>
<dbReference type="PROSITE" id="PS50965">
    <property type="entry name" value="NERD"/>
    <property type="match status" value="1"/>
</dbReference>
<dbReference type="InterPro" id="IPR011528">
    <property type="entry name" value="NERD"/>
</dbReference>
<proteinExistence type="predicted"/>
<organism evidence="2 3">
    <name type="scientific">Natribacillus halophilus</name>
    <dbReference type="NCBI Taxonomy" id="549003"/>
    <lineage>
        <taxon>Bacteria</taxon>
        <taxon>Bacillati</taxon>
        <taxon>Bacillota</taxon>
        <taxon>Bacilli</taxon>
        <taxon>Bacillales</taxon>
        <taxon>Bacillaceae</taxon>
        <taxon>Natribacillus</taxon>
    </lineage>
</organism>
<sequence>MKLKDREEPIELKYFRFLEGRMLFSPDEKQQYANVQKGFEGEKKFDRWIEKNLSSDYILLKGLLLEH</sequence>
<accession>A0A1G8PLT3</accession>
<reference evidence="2 3" key="1">
    <citation type="submission" date="2016-10" db="EMBL/GenBank/DDBJ databases">
        <authorList>
            <person name="de Groot N.N."/>
        </authorList>
    </citation>
    <scope>NUCLEOTIDE SEQUENCE [LARGE SCALE GENOMIC DNA]</scope>
    <source>
        <strain evidence="2 3">DSM 21771</strain>
    </source>
</reference>
<evidence type="ECO:0000313" key="3">
    <source>
        <dbReference type="Proteomes" id="UP000198853"/>
    </source>
</evidence>
<dbReference type="Proteomes" id="UP000198853">
    <property type="component" value="Unassembled WGS sequence"/>
</dbReference>
<gene>
    <name evidence="2" type="ORF">SAMN04488123_1093</name>
</gene>
<keyword evidence="3" id="KW-1185">Reference proteome</keyword>
<name>A0A1G8PLT3_9BACI</name>
<dbReference type="OrthoDB" id="2136191at2"/>
<dbReference type="AlphaFoldDB" id="A0A1G8PLT3"/>
<protein>
    <recommendedName>
        <fullName evidence="1">NERD domain-containing protein</fullName>
    </recommendedName>
</protein>
<dbReference type="EMBL" id="FNEN01000009">
    <property type="protein sequence ID" value="SDI93453.1"/>
    <property type="molecule type" value="Genomic_DNA"/>
</dbReference>
<evidence type="ECO:0000259" key="1">
    <source>
        <dbReference type="PROSITE" id="PS50965"/>
    </source>
</evidence>
<evidence type="ECO:0000313" key="2">
    <source>
        <dbReference type="EMBL" id="SDI93453.1"/>
    </source>
</evidence>